<protein>
    <recommendedName>
        <fullName evidence="2">Nephrocystin 3-like N-terminal domain-containing protein</fullName>
    </recommendedName>
</protein>
<gene>
    <name evidence="3" type="ORF">K443DRAFT_682236</name>
</gene>
<dbReference type="EMBL" id="KN838717">
    <property type="protein sequence ID" value="KIJ96562.1"/>
    <property type="molecule type" value="Genomic_DNA"/>
</dbReference>
<dbReference type="PANTHER" id="PTHR10039:SF14">
    <property type="entry name" value="NACHT DOMAIN-CONTAINING PROTEIN"/>
    <property type="match status" value="1"/>
</dbReference>
<accession>A0A0C9XK67</accession>
<organism evidence="3 4">
    <name type="scientific">Laccaria amethystina LaAM-08-1</name>
    <dbReference type="NCBI Taxonomy" id="1095629"/>
    <lineage>
        <taxon>Eukaryota</taxon>
        <taxon>Fungi</taxon>
        <taxon>Dikarya</taxon>
        <taxon>Basidiomycota</taxon>
        <taxon>Agaricomycotina</taxon>
        <taxon>Agaricomycetes</taxon>
        <taxon>Agaricomycetidae</taxon>
        <taxon>Agaricales</taxon>
        <taxon>Agaricineae</taxon>
        <taxon>Hydnangiaceae</taxon>
        <taxon>Laccaria</taxon>
    </lineage>
</organism>
<dbReference type="PANTHER" id="PTHR10039">
    <property type="entry name" value="AMELOGENIN"/>
    <property type="match status" value="1"/>
</dbReference>
<sequence>MLDVVEVLLSHAIPSASYNSWEQQTQATCLPGTRAVVLDQIQRWADSSNDRAVCWLYGPAGSGKTTIATTIAAKYAQNNRLAGSFFFSRDPGHQRQSVDNVIATIAYQNAVSHPVVQNKIRQVLDFDSNIFTKSLEIQFDHLLIGPVRRRRFKYMASARNTIQTLCKAWIALNLRFNSTMPAGAQTLFEVCSAFLSCVIFYPPIDGVARLVIMILVVASLTRLPTSLSTIFHPPPLLVIIDALDECDDSAKSLINVIANNYHDSPAPIRFFLTSRQPEDKQITGAFRQYHDRIHFINLLDSPAHNDIRLFSQKEFNNLQIKHSQYFETLKESWPSSSDIDSIVNKSQGLFIYASTLLNFVGDMDQGEIPVQRLKHAMLQDDGLDALYRKVLQDAPEFNNPDFKPILGALCFLHDALSLGSLVVLLRLGSATNARRVLRGCKSFLHIPPTDHENITFLHMSFHDFLTDRNRNRWIDPVEQHLSILYDCVQLIVSESQRSRLIKETDSDFAELSTRYAWANWHRHLVDLEPSGGGTVNRLKTQFGEQYESLFLCFLDGLGDKTFQRRAITPPGLEPNISRSEDEALSDQIRRIRATQGSPRVDQGL</sequence>
<dbReference type="HOGENOM" id="CLU_390321_0_0_1"/>
<dbReference type="SUPFAM" id="SSF52540">
    <property type="entry name" value="P-loop containing nucleoside triphosphate hydrolases"/>
    <property type="match status" value="1"/>
</dbReference>
<keyword evidence="4" id="KW-1185">Reference proteome</keyword>
<dbReference type="InterPro" id="IPR056884">
    <property type="entry name" value="NPHP3-like_N"/>
</dbReference>
<dbReference type="Pfam" id="PF24883">
    <property type="entry name" value="NPHP3_N"/>
    <property type="match status" value="2"/>
</dbReference>
<reference evidence="4" key="2">
    <citation type="submission" date="2015-01" db="EMBL/GenBank/DDBJ databases">
        <title>Evolutionary Origins and Diversification of the Mycorrhizal Mutualists.</title>
        <authorList>
            <consortium name="DOE Joint Genome Institute"/>
            <consortium name="Mycorrhizal Genomics Consortium"/>
            <person name="Kohler A."/>
            <person name="Kuo A."/>
            <person name="Nagy L.G."/>
            <person name="Floudas D."/>
            <person name="Copeland A."/>
            <person name="Barry K.W."/>
            <person name="Cichocki N."/>
            <person name="Veneault-Fourrey C."/>
            <person name="LaButti K."/>
            <person name="Lindquist E.A."/>
            <person name="Lipzen A."/>
            <person name="Lundell T."/>
            <person name="Morin E."/>
            <person name="Murat C."/>
            <person name="Riley R."/>
            <person name="Ohm R."/>
            <person name="Sun H."/>
            <person name="Tunlid A."/>
            <person name="Henrissat B."/>
            <person name="Grigoriev I.V."/>
            <person name="Hibbett D.S."/>
            <person name="Martin F."/>
        </authorList>
    </citation>
    <scope>NUCLEOTIDE SEQUENCE [LARGE SCALE GENOMIC DNA]</scope>
    <source>
        <strain evidence="4">LaAM-08-1</strain>
    </source>
</reference>
<dbReference type="Gene3D" id="3.40.50.300">
    <property type="entry name" value="P-loop containing nucleotide triphosphate hydrolases"/>
    <property type="match status" value="1"/>
</dbReference>
<dbReference type="InterPro" id="IPR027417">
    <property type="entry name" value="P-loop_NTPase"/>
</dbReference>
<reference evidence="3 4" key="1">
    <citation type="submission" date="2014-04" db="EMBL/GenBank/DDBJ databases">
        <authorList>
            <consortium name="DOE Joint Genome Institute"/>
            <person name="Kuo A."/>
            <person name="Kohler A."/>
            <person name="Nagy L.G."/>
            <person name="Floudas D."/>
            <person name="Copeland A."/>
            <person name="Barry K.W."/>
            <person name="Cichocki N."/>
            <person name="Veneault-Fourrey C."/>
            <person name="LaButti K."/>
            <person name="Lindquist E.A."/>
            <person name="Lipzen A."/>
            <person name="Lundell T."/>
            <person name="Morin E."/>
            <person name="Murat C."/>
            <person name="Sun H."/>
            <person name="Tunlid A."/>
            <person name="Henrissat B."/>
            <person name="Grigoriev I.V."/>
            <person name="Hibbett D.S."/>
            <person name="Martin F."/>
            <person name="Nordberg H.P."/>
            <person name="Cantor M.N."/>
            <person name="Hua S.X."/>
        </authorList>
    </citation>
    <scope>NUCLEOTIDE SEQUENCE [LARGE SCALE GENOMIC DNA]</scope>
    <source>
        <strain evidence="3 4">LaAM-08-1</strain>
    </source>
</reference>
<evidence type="ECO:0000259" key="2">
    <source>
        <dbReference type="Pfam" id="PF24883"/>
    </source>
</evidence>
<evidence type="ECO:0000256" key="1">
    <source>
        <dbReference type="ARBA" id="ARBA00022737"/>
    </source>
</evidence>
<dbReference type="AlphaFoldDB" id="A0A0C9XK67"/>
<feature type="domain" description="Nephrocystin 3-like N-terminal" evidence="2">
    <location>
        <begin position="231"/>
        <end position="275"/>
    </location>
</feature>
<proteinExistence type="predicted"/>
<dbReference type="Proteomes" id="UP000054477">
    <property type="component" value="Unassembled WGS sequence"/>
</dbReference>
<name>A0A0C9XK67_9AGAR</name>
<evidence type="ECO:0000313" key="3">
    <source>
        <dbReference type="EMBL" id="KIJ96562.1"/>
    </source>
</evidence>
<feature type="domain" description="Nephrocystin 3-like N-terminal" evidence="2">
    <location>
        <begin position="39"/>
        <end position="143"/>
    </location>
</feature>
<dbReference type="OrthoDB" id="4760524at2759"/>
<evidence type="ECO:0000313" key="4">
    <source>
        <dbReference type="Proteomes" id="UP000054477"/>
    </source>
</evidence>
<keyword evidence="1" id="KW-0677">Repeat</keyword>
<feature type="non-terminal residue" evidence="3">
    <location>
        <position position="1"/>
    </location>
</feature>